<dbReference type="InterPro" id="IPR039449">
    <property type="entry name" value="TssO"/>
</dbReference>
<sequence>MQGHITLSKKEKQYQFVYLILMLLAALIFLGIIFLKRFKSPFSEDDIIAIQKLEQKAKFDQQRKLTQRLQDSTFTQISRLTDETTEPFVENSIQTGINDINNTFGPDFIDIRKDAYPQIAQFYKMYFEDKKIISRTTEDIKLFQKQYQDCLIGLKETKNRVFERQNALKERTQ</sequence>
<keyword evidence="1" id="KW-1133">Transmembrane helix</keyword>
<keyword evidence="1 2" id="KW-0812">Transmembrane</keyword>
<keyword evidence="1" id="KW-0472">Membrane</keyword>
<feature type="transmembrane region" description="Helical" evidence="1">
    <location>
        <begin position="16"/>
        <end position="35"/>
    </location>
</feature>
<name>A0ABS1FRW1_9FLAO</name>
<evidence type="ECO:0000256" key="1">
    <source>
        <dbReference type="SAM" id="Phobius"/>
    </source>
</evidence>
<organism evidence="2 3">
    <name type="scientific">Chryseobacterium paridis</name>
    <dbReference type="NCBI Taxonomy" id="2800328"/>
    <lineage>
        <taxon>Bacteria</taxon>
        <taxon>Pseudomonadati</taxon>
        <taxon>Bacteroidota</taxon>
        <taxon>Flavobacteriia</taxon>
        <taxon>Flavobacteriales</taxon>
        <taxon>Weeksellaceae</taxon>
        <taxon>Chryseobacterium group</taxon>
        <taxon>Chryseobacterium</taxon>
    </lineage>
</organism>
<proteinExistence type="predicted"/>
<dbReference type="Pfam" id="PF17561">
    <property type="entry name" value="TssO"/>
    <property type="match status" value="1"/>
</dbReference>
<accession>A0ABS1FRW1</accession>
<dbReference type="EMBL" id="JAENHK010000005">
    <property type="protein sequence ID" value="MBK1895160.1"/>
    <property type="molecule type" value="Genomic_DNA"/>
</dbReference>
<dbReference type="RefSeq" id="WP_200243911.1">
    <property type="nucleotide sequence ID" value="NZ_JAENHK010000005.1"/>
</dbReference>
<dbReference type="Proteomes" id="UP000628669">
    <property type="component" value="Unassembled WGS sequence"/>
</dbReference>
<gene>
    <name evidence="2" type="ORF">JHL15_05245</name>
</gene>
<keyword evidence="3" id="KW-1185">Reference proteome</keyword>
<comment type="caution">
    <text evidence="2">The sequence shown here is derived from an EMBL/GenBank/DDBJ whole genome shotgun (WGS) entry which is preliminary data.</text>
</comment>
<evidence type="ECO:0000313" key="3">
    <source>
        <dbReference type="Proteomes" id="UP000628669"/>
    </source>
</evidence>
<evidence type="ECO:0000313" key="2">
    <source>
        <dbReference type="EMBL" id="MBK1895160.1"/>
    </source>
</evidence>
<reference evidence="3" key="1">
    <citation type="submission" date="2021-01" db="EMBL/GenBank/DDBJ databases">
        <title>Genome public.</title>
        <authorList>
            <person name="Liu C."/>
            <person name="Sun Q."/>
        </authorList>
    </citation>
    <scope>NUCLEOTIDE SEQUENCE [LARGE SCALE GENOMIC DNA]</scope>
    <source>
        <strain evidence="3">YIM B02567</strain>
    </source>
</reference>
<protein>
    <submittedName>
        <fullName evidence="2">Type VI secretion system transmembrane protein TssO</fullName>
    </submittedName>
</protein>